<keyword evidence="3" id="KW-0808">Transferase</keyword>
<dbReference type="Gene3D" id="3.90.550.10">
    <property type="entry name" value="Spore Coat Polysaccharide Biosynthesis Protein SpsA, Chain A"/>
    <property type="match status" value="1"/>
</dbReference>
<dbReference type="Gene3D" id="1.25.40.10">
    <property type="entry name" value="Tetratricopeptide repeat domain"/>
    <property type="match status" value="2"/>
</dbReference>
<dbReference type="EMBL" id="JAQOTG010000010">
    <property type="protein sequence ID" value="MDE8564478.1"/>
    <property type="molecule type" value="Genomic_DNA"/>
</dbReference>
<proteinExistence type="predicted"/>
<protein>
    <submittedName>
        <fullName evidence="3">Glycosyltransferase</fullName>
        <ecNumber evidence="3">2.4.-.-</ecNumber>
    </submittedName>
</protein>
<name>A0ABT5W590_9BACL</name>
<dbReference type="PANTHER" id="PTHR43630:SF2">
    <property type="entry name" value="GLYCOSYLTRANSFERASE"/>
    <property type="match status" value="1"/>
</dbReference>
<dbReference type="InterPro" id="IPR001173">
    <property type="entry name" value="Glyco_trans_2-like"/>
</dbReference>
<comment type="caution">
    <text evidence="3">The sequence shown here is derived from an EMBL/GenBank/DDBJ whole genome shotgun (WGS) entry which is preliminary data.</text>
</comment>
<dbReference type="SUPFAM" id="SSF53448">
    <property type="entry name" value="Nucleotide-diphospho-sugar transferases"/>
    <property type="match status" value="1"/>
</dbReference>
<feature type="domain" description="Glycosyltransferase 2-like" evidence="2">
    <location>
        <begin position="6"/>
        <end position="144"/>
    </location>
</feature>
<dbReference type="Proteomes" id="UP001213979">
    <property type="component" value="Unassembled WGS sequence"/>
</dbReference>
<dbReference type="InterPro" id="IPR029044">
    <property type="entry name" value="Nucleotide-diphossugar_trans"/>
</dbReference>
<evidence type="ECO:0000313" key="3">
    <source>
        <dbReference type="EMBL" id="MDE8564478.1"/>
    </source>
</evidence>
<dbReference type="RefSeq" id="WP_236546354.1">
    <property type="nucleotide sequence ID" value="NZ_JAHSSG010000011.1"/>
</dbReference>
<reference evidence="3 4" key="1">
    <citation type="submission" date="2023-01" db="EMBL/GenBank/DDBJ databases">
        <title>Genome-based reclassification of Anoxybacillus geothermalis as a later heterotypic synonym of Anoxybacillus rupiensis.</title>
        <authorList>
            <person name="Inan Bektas K."/>
            <person name="Canakci S."/>
            <person name="Belduz A.A."/>
            <person name="Guler H.H."/>
        </authorList>
    </citation>
    <scope>NUCLEOTIDE SEQUENCE [LARGE SCALE GENOMIC DNA]</scope>
    <source>
        <strain evidence="3 4">DSM 17127</strain>
    </source>
</reference>
<dbReference type="CDD" id="cd02511">
    <property type="entry name" value="Beta4Glucosyltransferase"/>
    <property type="match status" value="1"/>
</dbReference>
<dbReference type="PROSITE" id="PS50005">
    <property type="entry name" value="TPR"/>
    <property type="match status" value="2"/>
</dbReference>
<evidence type="ECO:0000313" key="4">
    <source>
        <dbReference type="Proteomes" id="UP001213979"/>
    </source>
</evidence>
<feature type="repeat" description="TPR" evidence="1">
    <location>
        <begin position="319"/>
        <end position="352"/>
    </location>
</feature>
<dbReference type="SUPFAM" id="SSF48452">
    <property type="entry name" value="TPR-like"/>
    <property type="match status" value="1"/>
</dbReference>
<dbReference type="Pfam" id="PF00535">
    <property type="entry name" value="Glycos_transf_2"/>
    <property type="match status" value="1"/>
</dbReference>
<accession>A0ABT5W590</accession>
<gene>
    <name evidence="3" type="ORF">PNH38_11390</name>
</gene>
<organism evidence="3 4">
    <name type="scientific">Anoxybacteroides rupiense</name>
    <dbReference type="NCBI Taxonomy" id="311460"/>
    <lineage>
        <taxon>Bacteria</taxon>
        <taxon>Bacillati</taxon>
        <taxon>Bacillota</taxon>
        <taxon>Bacilli</taxon>
        <taxon>Bacillales</taxon>
        <taxon>Anoxybacillaceae</taxon>
        <taxon>Anoxybacteroides</taxon>
    </lineage>
</organism>
<sequence>MRPLLSLCMIVKNEEKVLQRCLDSVYGIVDEIIIVDTGSTDSTKKIALNYVEKIYEFEWTNSFADARNYAQKQANGEWILVLDADEYVDRENLKQVVEELKNARETVDGYDVTIYNFMGSYGERVLQHRSTRIYRNRSHIFYYRSIHEQLKKNGSEALTTESLPFIVYHSGYMTQTVKAKNKNERNTELIEKELQSSNSKGFDYFNLANEYLSKAEVEKALQYYLEAYRLKPDFRFSWVSICVVQIILCLKYLERFADALHVISDAENIYSETPDFKYLRGEIYYLQRRHDDALTVLTELVNNKHKYSKSIKSIEYLEYDPHVLLGHIHKHKQNFQEAVHHYTSALSVNNKSYEALFHLLSLLAKFHSEHEIIHFLEKRSWFTNERDILLLLRVVFTIRMTGTAEYYVSMLEEGTTKKGFEIKLKILKEEYKAAIAELLNSSLSSLKVYIQNGSLDLYDVLVASMSIGKLDIIRLLINIVGEEKEKEFLRFILKETDDIPEQNFYLNMIERTIQLQKYDLFEELIKLRDQFDNRINLSLGHLLHRYEFIEVALGFYQSIEDFNDLDADAFVNIIEGLAMREQFAEAIQYGLLGMNLGHHDFRLYKYVLELMKLNEMNEERRRILESAKQIYPDSKWLMEQGN</sequence>
<dbReference type="InterPro" id="IPR019734">
    <property type="entry name" value="TPR_rpt"/>
</dbReference>
<dbReference type="Pfam" id="PF13181">
    <property type="entry name" value="TPR_8"/>
    <property type="match status" value="2"/>
</dbReference>
<feature type="repeat" description="TPR" evidence="1">
    <location>
        <begin position="201"/>
        <end position="234"/>
    </location>
</feature>
<evidence type="ECO:0000259" key="2">
    <source>
        <dbReference type="Pfam" id="PF00535"/>
    </source>
</evidence>
<dbReference type="InterPro" id="IPR011990">
    <property type="entry name" value="TPR-like_helical_dom_sf"/>
</dbReference>
<keyword evidence="1" id="KW-0802">TPR repeat</keyword>
<dbReference type="EC" id="2.4.-.-" evidence="3"/>
<keyword evidence="3" id="KW-0328">Glycosyltransferase</keyword>
<dbReference type="GO" id="GO:0016757">
    <property type="term" value="F:glycosyltransferase activity"/>
    <property type="evidence" value="ECO:0007669"/>
    <property type="project" value="UniProtKB-KW"/>
</dbReference>
<dbReference type="Pfam" id="PF13432">
    <property type="entry name" value="TPR_16"/>
    <property type="match status" value="1"/>
</dbReference>
<dbReference type="SMART" id="SM00028">
    <property type="entry name" value="TPR"/>
    <property type="match status" value="4"/>
</dbReference>
<keyword evidence="4" id="KW-1185">Reference proteome</keyword>
<dbReference type="PANTHER" id="PTHR43630">
    <property type="entry name" value="POLY-BETA-1,6-N-ACETYL-D-GLUCOSAMINE SYNTHASE"/>
    <property type="match status" value="1"/>
</dbReference>
<evidence type="ECO:0000256" key="1">
    <source>
        <dbReference type="PROSITE-ProRule" id="PRU00339"/>
    </source>
</evidence>